<feature type="region of interest" description="Disordered" evidence="1">
    <location>
        <begin position="61"/>
        <end position="168"/>
    </location>
</feature>
<dbReference type="PROSITE" id="PS51257">
    <property type="entry name" value="PROKAR_LIPOPROTEIN"/>
    <property type="match status" value="1"/>
</dbReference>
<feature type="compositionally biased region" description="Polar residues" evidence="1">
    <location>
        <begin position="182"/>
        <end position="199"/>
    </location>
</feature>
<dbReference type="Proteomes" id="UP000094828">
    <property type="component" value="Unassembled WGS sequence"/>
</dbReference>
<reference evidence="2 3" key="1">
    <citation type="submission" date="2016-05" db="EMBL/GenBank/DDBJ databases">
        <title>Genomic and physiological characterization of Planctopirus sp. isolated from fresh water lake.</title>
        <authorList>
            <person name="Subhash Y."/>
            <person name="Ramana C."/>
        </authorList>
    </citation>
    <scope>NUCLEOTIDE SEQUENCE [LARGE SCALE GENOMIC DNA]</scope>
    <source>
        <strain evidence="2 3">JC280</strain>
    </source>
</reference>
<keyword evidence="3" id="KW-1185">Reference proteome</keyword>
<dbReference type="AlphaFoldDB" id="A0A1C3ES00"/>
<protein>
    <submittedName>
        <fullName evidence="2">Uncharacterized protein</fullName>
    </submittedName>
</protein>
<dbReference type="RefSeq" id="WP_068845793.1">
    <property type="nucleotide sequence ID" value="NZ_LYDR01000030.1"/>
</dbReference>
<evidence type="ECO:0000313" key="2">
    <source>
        <dbReference type="EMBL" id="ODA35994.1"/>
    </source>
</evidence>
<feature type="compositionally biased region" description="Low complexity" evidence="1">
    <location>
        <begin position="78"/>
        <end position="87"/>
    </location>
</feature>
<organism evidence="2 3">
    <name type="scientific">Planctopirus hydrillae</name>
    <dbReference type="NCBI Taxonomy" id="1841610"/>
    <lineage>
        <taxon>Bacteria</taxon>
        <taxon>Pseudomonadati</taxon>
        <taxon>Planctomycetota</taxon>
        <taxon>Planctomycetia</taxon>
        <taxon>Planctomycetales</taxon>
        <taxon>Planctomycetaceae</taxon>
        <taxon>Planctopirus</taxon>
    </lineage>
</organism>
<sequence>MQKTLCMIAGGCLTLLVGCHSSPYYGQPQYFGSPGMSAPASGFVQPGTTYGAPGGTYAPPGGTYVPQGGTYVPEGTVPSNGPTLLTPTPTPNNPTSPNWRPDPNSGGSAQPFNNNPPSTFGAPPNDRTVPNPLDTPFDVSPGANKDPFPKTGLNRPSDPFPPANSPVTLDPLIETRRETPALASTTDSAMRATSNTRSIPQPVVDPTRPNPYDYDRSNYAWLRGVVDFDPSDQTWHIIYNLTPGKDDDLGGSVALVVDPNTTKLSDRSLVQVEGVVDPNQRDKTGKPMYRVIAAHPLTPRNH</sequence>
<name>A0A1C3ES00_9PLAN</name>
<feature type="compositionally biased region" description="Polar residues" evidence="1">
    <location>
        <begin position="105"/>
        <end position="118"/>
    </location>
</feature>
<dbReference type="OrthoDB" id="210936at2"/>
<accession>A0A1C3ES00</accession>
<comment type="caution">
    <text evidence="2">The sequence shown here is derived from an EMBL/GenBank/DDBJ whole genome shotgun (WGS) entry which is preliminary data.</text>
</comment>
<dbReference type="EMBL" id="LYDR01000030">
    <property type="protein sequence ID" value="ODA35994.1"/>
    <property type="molecule type" value="Genomic_DNA"/>
</dbReference>
<gene>
    <name evidence="2" type="ORF">A6X21_02365</name>
</gene>
<feature type="region of interest" description="Disordered" evidence="1">
    <location>
        <begin position="182"/>
        <end position="211"/>
    </location>
</feature>
<evidence type="ECO:0000313" key="3">
    <source>
        <dbReference type="Proteomes" id="UP000094828"/>
    </source>
</evidence>
<evidence type="ECO:0000256" key="1">
    <source>
        <dbReference type="SAM" id="MobiDB-lite"/>
    </source>
</evidence>
<proteinExistence type="predicted"/>